<dbReference type="EMBL" id="GGEC01061835">
    <property type="protein sequence ID" value="MBX42319.1"/>
    <property type="molecule type" value="Transcribed_RNA"/>
</dbReference>
<accession>A0A2P2NIN5</accession>
<protein>
    <submittedName>
        <fullName evidence="1">Uncharacterized protein</fullName>
    </submittedName>
</protein>
<sequence length="27" mass="3074">MSFGQLCPLAPRETKSKGLLKKYVYSK</sequence>
<dbReference type="AlphaFoldDB" id="A0A2P2NIN5"/>
<proteinExistence type="predicted"/>
<evidence type="ECO:0000313" key="1">
    <source>
        <dbReference type="EMBL" id="MBX42319.1"/>
    </source>
</evidence>
<organism evidence="1">
    <name type="scientific">Rhizophora mucronata</name>
    <name type="common">Asiatic mangrove</name>
    <dbReference type="NCBI Taxonomy" id="61149"/>
    <lineage>
        <taxon>Eukaryota</taxon>
        <taxon>Viridiplantae</taxon>
        <taxon>Streptophyta</taxon>
        <taxon>Embryophyta</taxon>
        <taxon>Tracheophyta</taxon>
        <taxon>Spermatophyta</taxon>
        <taxon>Magnoliopsida</taxon>
        <taxon>eudicotyledons</taxon>
        <taxon>Gunneridae</taxon>
        <taxon>Pentapetalae</taxon>
        <taxon>rosids</taxon>
        <taxon>fabids</taxon>
        <taxon>Malpighiales</taxon>
        <taxon>Rhizophoraceae</taxon>
        <taxon>Rhizophora</taxon>
    </lineage>
</organism>
<reference evidence="1" key="1">
    <citation type="submission" date="2018-02" db="EMBL/GenBank/DDBJ databases">
        <title>Rhizophora mucronata_Transcriptome.</title>
        <authorList>
            <person name="Meera S.P."/>
            <person name="Sreeshan A."/>
            <person name="Augustine A."/>
        </authorList>
    </citation>
    <scope>NUCLEOTIDE SEQUENCE</scope>
    <source>
        <tissue evidence="1">Leaf</tissue>
    </source>
</reference>
<name>A0A2P2NIN5_RHIMU</name>